<keyword evidence="3" id="KW-0560">Oxidoreductase</keyword>
<feature type="compositionally biased region" description="Basic and acidic residues" evidence="6">
    <location>
        <begin position="819"/>
        <end position="834"/>
    </location>
</feature>
<dbReference type="GO" id="GO:0005886">
    <property type="term" value="C:plasma membrane"/>
    <property type="evidence" value="ECO:0007669"/>
    <property type="project" value="TreeGrafter"/>
</dbReference>
<evidence type="ECO:0000256" key="5">
    <source>
        <dbReference type="ARBA" id="ARBA00023014"/>
    </source>
</evidence>
<keyword evidence="1" id="KW-0004">4Fe-4S</keyword>
<evidence type="ECO:0000256" key="4">
    <source>
        <dbReference type="ARBA" id="ARBA00023004"/>
    </source>
</evidence>
<protein>
    <recommendedName>
        <fullName evidence="8">4Fe-4S ferredoxin-type domain-containing protein</fullName>
    </recommendedName>
</protein>
<evidence type="ECO:0000313" key="9">
    <source>
        <dbReference type="EMBL" id="GEO90237.1"/>
    </source>
</evidence>
<proteinExistence type="predicted"/>
<feature type="compositionally biased region" description="Acidic residues" evidence="6">
    <location>
        <begin position="842"/>
        <end position="858"/>
    </location>
</feature>
<dbReference type="Pfam" id="PF02754">
    <property type="entry name" value="CCG"/>
    <property type="match status" value="2"/>
</dbReference>
<dbReference type="PANTHER" id="PTHR43255">
    <property type="entry name" value="IRON-SULFUR-BINDING OXIDOREDUCTASE FADF-RELATED-RELATED"/>
    <property type="match status" value="1"/>
</dbReference>
<evidence type="ECO:0000259" key="8">
    <source>
        <dbReference type="PROSITE" id="PS51379"/>
    </source>
</evidence>
<dbReference type="RefSeq" id="WP_146828104.1">
    <property type="nucleotide sequence ID" value="NZ_BAAAYQ010000001.1"/>
</dbReference>
<feature type="domain" description="4Fe-4S ferredoxin-type" evidence="8">
    <location>
        <begin position="304"/>
        <end position="334"/>
    </location>
</feature>
<keyword evidence="2" id="KW-0479">Metal-binding</keyword>
<feature type="compositionally biased region" description="Acidic residues" evidence="6">
    <location>
        <begin position="901"/>
        <end position="925"/>
    </location>
</feature>
<dbReference type="InterPro" id="IPR017896">
    <property type="entry name" value="4Fe4S_Fe-S-bd"/>
</dbReference>
<evidence type="ECO:0000256" key="2">
    <source>
        <dbReference type="ARBA" id="ARBA00022723"/>
    </source>
</evidence>
<keyword evidence="4" id="KW-0408">Iron</keyword>
<dbReference type="Pfam" id="PF13187">
    <property type="entry name" value="Fer4_9"/>
    <property type="match status" value="1"/>
</dbReference>
<dbReference type="InterPro" id="IPR004017">
    <property type="entry name" value="Cys_rich_dom"/>
</dbReference>
<dbReference type="SUPFAM" id="SSF46548">
    <property type="entry name" value="alpha-helical ferredoxin"/>
    <property type="match status" value="1"/>
</dbReference>
<feature type="compositionally biased region" description="Acidic residues" evidence="6">
    <location>
        <begin position="1058"/>
        <end position="1067"/>
    </location>
</feature>
<feature type="transmembrane region" description="Helical" evidence="7">
    <location>
        <begin position="67"/>
        <end position="93"/>
    </location>
</feature>
<evidence type="ECO:0000256" key="6">
    <source>
        <dbReference type="SAM" id="MobiDB-lite"/>
    </source>
</evidence>
<evidence type="ECO:0000256" key="3">
    <source>
        <dbReference type="ARBA" id="ARBA00023002"/>
    </source>
</evidence>
<dbReference type="Gene3D" id="1.10.1060.10">
    <property type="entry name" value="Alpha-helical ferredoxin"/>
    <property type="match status" value="1"/>
</dbReference>
<comment type="caution">
    <text evidence="9">The sequence shown here is derived from an EMBL/GenBank/DDBJ whole genome shotgun (WGS) entry which is preliminary data.</text>
</comment>
<feature type="transmembrane region" description="Helical" evidence="7">
    <location>
        <begin position="6"/>
        <end position="24"/>
    </location>
</feature>
<dbReference type="InterPro" id="IPR009051">
    <property type="entry name" value="Helical_ferredxn"/>
</dbReference>
<evidence type="ECO:0000313" key="10">
    <source>
        <dbReference type="Proteomes" id="UP000321769"/>
    </source>
</evidence>
<feature type="transmembrane region" description="Helical" evidence="7">
    <location>
        <begin position="153"/>
        <end position="172"/>
    </location>
</feature>
<reference evidence="9 10" key="1">
    <citation type="submission" date="2019-07" db="EMBL/GenBank/DDBJ databases">
        <title>Whole genome shotgun sequence of Aeromicrobium flavum NBRC 107625.</title>
        <authorList>
            <person name="Hosoyama A."/>
            <person name="Uohara A."/>
            <person name="Ohji S."/>
            <person name="Ichikawa N."/>
        </authorList>
    </citation>
    <scope>NUCLEOTIDE SEQUENCE [LARGE SCALE GENOMIC DNA]</scope>
    <source>
        <strain evidence="9 10">NBRC 107625</strain>
    </source>
</reference>
<feature type="compositionally biased region" description="Low complexity" evidence="6">
    <location>
        <begin position="936"/>
        <end position="946"/>
    </location>
</feature>
<feature type="transmembrane region" description="Helical" evidence="7">
    <location>
        <begin position="113"/>
        <end position="132"/>
    </location>
</feature>
<dbReference type="PROSITE" id="PS00198">
    <property type="entry name" value="4FE4S_FER_1"/>
    <property type="match status" value="1"/>
</dbReference>
<sequence>MEPINIIAGVITLVSTALAVYYLAPGIKRMLGVIRAGTPAYGRTDQPASRTKNMLVETLGHTRMLQWAWIGILHWAVFFSFIILSSAVATAYLQVWDPHLVLPLIGHFFLFEWVSEAISWLGLLGIIALIVIRQRNHPRSQGRKSRFFGSRFGQAYFVEAMVLLECLAGLLIRGAEYQLMKVEGDSHASAFHFPTTSWIGETLWSGLSVAGLEAAIAVIAVVKVVSATVWLMVIGKNLTMGVAWHRFLAWFNIYFKREADGGTALGALVPLYVGGKPLDLETMEDMEEEEFEKLGVGKVEDFSWKSILDFSTCTECGRCQSQCPAWNTEKPLSPKLLMMGLREHAYAKVPLLGADPETLTEEQQRELERPLIGSEDLFGVIDPDVLWSCTNCGACVQQCPVDIEHVDHIDNMRRYQVLVESNFPTELNNIFKGLERKGNPWGMNPRDRMKWAEDLDFEVKQVGVDVESLDEVEWLFWVGCAGAFEDRAKKTTQAVAELLNIAGVTFAVLGDGETCSGDSARRAGNEIVFKQLAMENAAVFEETKVKKVVSTCAHCFNTLKNEYKELGVELEVVHHTQLLNRLVREKKLKPVAPVAPAAKVTYHDPCFLGRHNQVYSPPRELIGATGADYVEMDRSKETSFCCGAGGARMWMEEKIGSRININRTEEAIGTGAEKIAVGCPFCRVMLADGLTAKQADDESLLNVEVLDVAQLLLQAVKRSEEDVVAEAEALAAAAADSHAAGDEPEDAEPGPEAKADPGTLTDTEDVGAAADAHEDAEAPTDAGDDLDNPEVDSRAEDAEMAAKHNIAVDDKGTAGGIFEKGEATPETGADHEGTKPVAVATEPEDEPAQSDPEPEALDDAVSKPEFDSETEDGPAQAEKQPGLGQPDADTVKAEAASTEGSTDEPETEPAPEPVVEEAPEAESEPAAEPAPEPEPAADAAPAAEPEQPSLLDSIEDEPKPHTAAEDEPKPEPHPETGDTTNPDAESVVYDDSEPELPAEKHAEPTSEQEEMAAITPVEDAPAPDPVSEDAAPLSDANPSGDQLTGSATDAANAGASADDVEDDDTKA</sequence>
<dbReference type="GO" id="GO:0046872">
    <property type="term" value="F:metal ion binding"/>
    <property type="evidence" value="ECO:0007669"/>
    <property type="project" value="UniProtKB-KW"/>
</dbReference>
<dbReference type="InterPro" id="IPR051460">
    <property type="entry name" value="HdrC_iron-sulfur_subunit"/>
</dbReference>
<dbReference type="OrthoDB" id="9794954at2"/>
<dbReference type="Proteomes" id="UP000321769">
    <property type="component" value="Unassembled WGS sequence"/>
</dbReference>
<organism evidence="9 10">
    <name type="scientific">Aeromicrobium flavum</name>
    <dbReference type="NCBI Taxonomy" id="416568"/>
    <lineage>
        <taxon>Bacteria</taxon>
        <taxon>Bacillati</taxon>
        <taxon>Actinomycetota</taxon>
        <taxon>Actinomycetes</taxon>
        <taxon>Propionibacteriales</taxon>
        <taxon>Nocardioidaceae</taxon>
        <taxon>Aeromicrobium</taxon>
    </lineage>
</organism>
<keyword evidence="7" id="KW-0472">Membrane</keyword>
<accession>A0A512HXQ6</accession>
<keyword evidence="10" id="KW-1185">Reference proteome</keyword>
<dbReference type="InterPro" id="IPR017900">
    <property type="entry name" value="4Fe4S_Fe_S_CS"/>
</dbReference>
<feature type="compositionally biased region" description="Basic and acidic residues" evidence="6">
    <location>
        <begin position="791"/>
        <end position="812"/>
    </location>
</feature>
<feature type="region of interest" description="Disordered" evidence="6">
    <location>
        <begin position="734"/>
        <end position="1067"/>
    </location>
</feature>
<dbReference type="PANTHER" id="PTHR43255:SF1">
    <property type="entry name" value="IRON-SULFUR-BINDING OXIDOREDUCTASE FADF-RELATED"/>
    <property type="match status" value="1"/>
</dbReference>
<keyword evidence="5" id="KW-0411">Iron-sulfur</keyword>
<feature type="domain" description="4Fe-4S ferredoxin-type" evidence="8">
    <location>
        <begin position="377"/>
        <end position="409"/>
    </location>
</feature>
<dbReference type="GO" id="GO:0051539">
    <property type="term" value="F:4 iron, 4 sulfur cluster binding"/>
    <property type="evidence" value="ECO:0007669"/>
    <property type="project" value="UniProtKB-KW"/>
</dbReference>
<feature type="compositionally biased region" description="Low complexity" evidence="6">
    <location>
        <begin position="1044"/>
        <end position="1057"/>
    </location>
</feature>
<name>A0A512HXQ6_9ACTN</name>
<dbReference type="GO" id="GO:0016491">
    <property type="term" value="F:oxidoreductase activity"/>
    <property type="evidence" value="ECO:0007669"/>
    <property type="project" value="UniProtKB-KW"/>
</dbReference>
<keyword evidence="7" id="KW-1133">Transmembrane helix</keyword>
<keyword evidence="7" id="KW-0812">Transmembrane</keyword>
<dbReference type="AlphaFoldDB" id="A0A512HXQ6"/>
<dbReference type="PROSITE" id="PS51379">
    <property type="entry name" value="4FE4S_FER_2"/>
    <property type="match status" value="2"/>
</dbReference>
<evidence type="ECO:0000256" key="1">
    <source>
        <dbReference type="ARBA" id="ARBA00022485"/>
    </source>
</evidence>
<gene>
    <name evidence="9" type="ORF">AFL01nite_25640</name>
</gene>
<dbReference type="EMBL" id="BJZQ01000016">
    <property type="protein sequence ID" value="GEO90237.1"/>
    <property type="molecule type" value="Genomic_DNA"/>
</dbReference>
<feature type="compositionally biased region" description="Basic and acidic residues" evidence="6">
    <location>
        <begin position="956"/>
        <end position="976"/>
    </location>
</feature>
<evidence type="ECO:0000256" key="7">
    <source>
        <dbReference type="SAM" id="Phobius"/>
    </source>
</evidence>